<protein>
    <submittedName>
        <fullName evidence="2">Uncharacterized protein</fullName>
    </submittedName>
</protein>
<keyword evidence="1" id="KW-1185">Reference proteome</keyword>
<evidence type="ECO:0000313" key="1">
    <source>
        <dbReference type="Proteomes" id="UP000887575"/>
    </source>
</evidence>
<proteinExistence type="predicted"/>
<evidence type="ECO:0000313" key="2">
    <source>
        <dbReference type="WBParaSite" id="MBELARI_LOCUS13974"/>
    </source>
</evidence>
<dbReference type="WBParaSite" id="MBELARI_LOCUS13974">
    <property type="protein sequence ID" value="MBELARI_LOCUS13974"/>
    <property type="gene ID" value="MBELARI_LOCUS13974"/>
</dbReference>
<dbReference type="Proteomes" id="UP000887575">
    <property type="component" value="Unassembled WGS sequence"/>
</dbReference>
<sequence>MVRGWCWYPETVQVKQAVNEGDYRCCCNGCKAKTGFTIWIFLDALSLLYSFMQLVSTTTDRTTLVVASLQSPVATIMVIFAIMSILTLKPVYMQVYGIFYLIEVVLLAIAFVVAIIGLSVVGFEISQSHGITTQQQNTKTTILTVIAEYIASLLIGAALVIWKCWVTYNFYRYIRDRQLLIDQQMRQSVPVEMVQTKEPVEKLC</sequence>
<dbReference type="AlphaFoldDB" id="A0A915GW83"/>
<name>A0A915GW83_9BILA</name>
<organism evidence="1 2">
    <name type="scientific">Mesorhabditis belari</name>
    <dbReference type="NCBI Taxonomy" id="2138241"/>
    <lineage>
        <taxon>Eukaryota</taxon>
        <taxon>Metazoa</taxon>
        <taxon>Ecdysozoa</taxon>
        <taxon>Nematoda</taxon>
        <taxon>Chromadorea</taxon>
        <taxon>Rhabditida</taxon>
        <taxon>Rhabditina</taxon>
        <taxon>Rhabditomorpha</taxon>
        <taxon>Rhabditoidea</taxon>
        <taxon>Rhabditidae</taxon>
        <taxon>Mesorhabditinae</taxon>
        <taxon>Mesorhabditis</taxon>
    </lineage>
</organism>
<accession>A0A915GW83</accession>
<reference evidence="2" key="1">
    <citation type="submission" date="2024-02" db="UniProtKB">
        <authorList>
            <consortium name="WormBaseParasite"/>
        </authorList>
    </citation>
    <scope>IDENTIFICATION</scope>
</reference>